<accession>A0A811BTM7</accession>
<dbReference type="Proteomes" id="UP001253637">
    <property type="component" value="Segment"/>
</dbReference>
<proteinExistence type="predicted"/>
<dbReference type="EMBL" id="LC625835">
    <property type="protein sequence ID" value="BCU03821.1"/>
    <property type="molecule type" value="Genomic_DNA"/>
</dbReference>
<name>A0A811BTM7_9VIRU</name>
<evidence type="ECO:0000313" key="2">
    <source>
        <dbReference type="Proteomes" id="UP001253637"/>
    </source>
</evidence>
<organism evidence="1 2">
    <name type="scientific">Pandoravirus japonicus</name>
    <dbReference type="NCBI Taxonomy" id="2823154"/>
    <lineage>
        <taxon>Viruses</taxon>
        <taxon>Pandoravirus</taxon>
    </lineage>
</organism>
<reference evidence="1" key="1">
    <citation type="submission" date="2021-04" db="EMBL/GenBank/DDBJ databases">
        <title>Draft Genome Sequence of Pandoravirus japonicus, Isolated from the Sabaishi River of Niigata, Japan.</title>
        <authorList>
            <person name="Hosokawa N."/>
            <person name="Takahashi H."/>
            <person name="Aoki K."/>
            <person name="Takemura M."/>
        </authorList>
    </citation>
    <scope>NUCLEOTIDE SEQUENCE</scope>
</reference>
<protein>
    <submittedName>
        <fullName evidence="1">Uncharacterized protein</fullName>
    </submittedName>
</protein>
<evidence type="ECO:0000313" key="1">
    <source>
        <dbReference type="EMBL" id="BCU03821.1"/>
    </source>
</evidence>
<sequence length="498" mass="53727">MQERRSMTGEDVFLPAGDGPLSEEQVRLWASANGLVTPGALHQFIRQLATGARAEGPYERALMRALSDHYYYGASERHLLDPRTLQFAYAQILPQLGQLLPQQYAGVPVPRLTPGGPAPQGDWVDPLFDPLYRYPDGTLTPFWPPSRITTTDYVDQTLRELLHYPPGEDTRAFVQGSRPPDEVGFLLGVEDMFGAMRFAHEVGSLMHGRSVASGSVLSGPRAFRSVLRRFPGLQPNLYALHTPFLVVVITEPGRERAAIAHNGRVVARVERPADETTGDVARDGDNSEPVQAFDLPTPTPMMDAVARMWTLPPPTPRSAWRALLDDMLDAVRAGRADEVGLYPAPPGSIALSEDMAVLVRPGDARFAGGGAPRTDPAIRRYAGIYHPIDVLAAIEARVPNATAQRLREAGDAAAGSAGLRALAARAYRGRIDLQQMPAEVAAFAAPYAAARACSADPVPDRRAILESAAHALGIDPEPFGDASLCAELAVAVESHRPA</sequence>